<dbReference type="SUPFAM" id="SSF53383">
    <property type="entry name" value="PLP-dependent transferases"/>
    <property type="match status" value="1"/>
</dbReference>
<dbReference type="EMBL" id="UOFX01000020">
    <property type="protein sequence ID" value="VAX06969.1"/>
    <property type="molecule type" value="Genomic_DNA"/>
</dbReference>
<dbReference type="AlphaFoldDB" id="A0A3B1AM28"/>
<dbReference type="InterPro" id="IPR000192">
    <property type="entry name" value="Aminotrans_V_dom"/>
</dbReference>
<feature type="domain" description="Aminotransferase class V" evidence="1">
    <location>
        <begin position="16"/>
        <end position="345"/>
    </location>
</feature>
<accession>A0A3B1AM28</accession>
<evidence type="ECO:0000313" key="2">
    <source>
        <dbReference type="EMBL" id="VAX06969.1"/>
    </source>
</evidence>
<proteinExistence type="predicted"/>
<dbReference type="GO" id="GO:0031071">
    <property type="term" value="F:cysteine desulfurase activity"/>
    <property type="evidence" value="ECO:0007669"/>
    <property type="project" value="UniProtKB-EC"/>
</dbReference>
<gene>
    <name evidence="2" type="ORF">MNBD_GAMMA26-1996</name>
</gene>
<dbReference type="Gene3D" id="3.40.640.10">
    <property type="entry name" value="Type I PLP-dependent aspartate aminotransferase-like (Major domain)"/>
    <property type="match status" value="1"/>
</dbReference>
<dbReference type="InterPro" id="IPR015422">
    <property type="entry name" value="PyrdxlP-dep_Trfase_small"/>
</dbReference>
<dbReference type="InterPro" id="IPR015421">
    <property type="entry name" value="PyrdxlP-dep_Trfase_major"/>
</dbReference>
<dbReference type="PANTHER" id="PTHR43586:SF15">
    <property type="entry name" value="BLR3095 PROTEIN"/>
    <property type="match status" value="1"/>
</dbReference>
<dbReference type="Pfam" id="PF00266">
    <property type="entry name" value="Aminotran_5"/>
    <property type="match status" value="1"/>
</dbReference>
<dbReference type="Gene3D" id="3.90.1150.10">
    <property type="entry name" value="Aspartate Aminotransferase, domain 1"/>
    <property type="match status" value="1"/>
</dbReference>
<protein>
    <submittedName>
        <fullName evidence="2">Cysteine desulfurase</fullName>
        <ecNumber evidence="2">2.8.1.7</ecNumber>
    </submittedName>
</protein>
<name>A0A3B1AM28_9ZZZZ</name>
<evidence type="ECO:0000259" key="1">
    <source>
        <dbReference type="Pfam" id="PF00266"/>
    </source>
</evidence>
<dbReference type="EC" id="2.8.1.7" evidence="2"/>
<dbReference type="InterPro" id="IPR015424">
    <property type="entry name" value="PyrdxlP-dep_Trfase"/>
</dbReference>
<dbReference type="PANTHER" id="PTHR43586">
    <property type="entry name" value="CYSTEINE DESULFURASE"/>
    <property type="match status" value="1"/>
</dbReference>
<organism evidence="2">
    <name type="scientific">hydrothermal vent metagenome</name>
    <dbReference type="NCBI Taxonomy" id="652676"/>
    <lineage>
        <taxon>unclassified sequences</taxon>
        <taxon>metagenomes</taxon>
        <taxon>ecological metagenomes</taxon>
    </lineage>
</organism>
<keyword evidence="2" id="KW-0808">Transferase</keyword>
<reference evidence="2" key="1">
    <citation type="submission" date="2018-06" db="EMBL/GenBank/DDBJ databases">
        <authorList>
            <person name="Zhirakovskaya E."/>
        </authorList>
    </citation>
    <scope>NUCLEOTIDE SEQUENCE</scope>
</reference>
<sequence length="378" mass="42358">MSWAKSEFPIVDDICYLNHAAVSPWPHRTAEAVANFAQENITRGAQHYLRWLKVERELRDSLAWLLNAPSSNDIALLKNTSEALSIVAYGIDWQPGDNIVSFADEFPSNRIVWESLASKGVNLRLVELADSADPEADIISLCNERTRLVSVSSVQYARGLRVDIDKIGTFCRNNDILFCVDAIQSLGAFYFDVQQCQADFVMADGHKWMLGPEGLAVFYCRAEIREQLALNQFGWHMVDRPGNYDSTEWMPSSTATRFECGSPNTLGIHALHASLSLIREIGLDNISRNIINNTSLLVELIDNIDDAILLSPRDRARQSGIVTFSIQGQDHAALYRRLMENGVICAQRGGGIRFSPHFYTEPEKLRAAVQILERAAQE</sequence>